<keyword evidence="5" id="KW-0406">Ion transport</keyword>
<gene>
    <name evidence="10" type="ORF">IU470_10075</name>
</gene>
<keyword evidence="4 8" id="KW-1133">Transmembrane helix</keyword>
<dbReference type="InterPro" id="IPR038770">
    <property type="entry name" value="Na+/solute_symporter_sf"/>
</dbReference>
<evidence type="ECO:0000256" key="1">
    <source>
        <dbReference type="ARBA" id="ARBA00004141"/>
    </source>
</evidence>
<evidence type="ECO:0000256" key="3">
    <source>
        <dbReference type="ARBA" id="ARBA00022692"/>
    </source>
</evidence>
<keyword evidence="11" id="KW-1185">Reference proteome</keyword>
<feature type="transmembrane region" description="Helical" evidence="8">
    <location>
        <begin position="122"/>
        <end position="139"/>
    </location>
</feature>
<evidence type="ECO:0000256" key="7">
    <source>
        <dbReference type="SAM" id="MobiDB-lite"/>
    </source>
</evidence>
<evidence type="ECO:0000259" key="9">
    <source>
        <dbReference type="Pfam" id="PF00999"/>
    </source>
</evidence>
<name>A0ABS0C4Y3_9NOCA</name>
<organism evidence="10 11">
    <name type="scientific">Nocardia abscessus</name>
    <dbReference type="NCBI Taxonomy" id="120957"/>
    <lineage>
        <taxon>Bacteria</taxon>
        <taxon>Bacillati</taxon>
        <taxon>Actinomycetota</taxon>
        <taxon>Actinomycetes</taxon>
        <taxon>Mycobacteriales</taxon>
        <taxon>Nocardiaceae</taxon>
        <taxon>Nocardia</taxon>
    </lineage>
</organism>
<dbReference type="Proteomes" id="UP000807309">
    <property type="component" value="Unassembled WGS sequence"/>
</dbReference>
<evidence type="ECO:0000256" key="8">
    <source>
        <dbReference type="SAM" id="Phobius"/>
    </source>
</evidence>
<keyword evidence="2" id="KW-0813">Transport</keyword>
<evidence type="ECO:0000256" key="2">
    <source>
        <dbReference type="ARBA" id="ARBA00022448"/>
    </source>
</evidence>
<feature type="compositionally biased region" description="Basic and acidic residues" evidence="7">
    <location>
        <begin position="180"/>
        <end position="201"/>
    </location>
</feature>
<feature type="transmembrane region" description="Helical" evidence="8">
    <location>
        <begin position="48"/>
        <end position="66"/>
    </location>
</feature>
<dbReference type="Gene3D" id="1.20.1530.20">
    <property type="match status" value="1"/>
</dbReference>
<evidence type="ECO:0000256" key="4">
    <source>
        <dbReference type="ARBA" id="ARBA00022989"/>
    </source>
</evidence>
<evidence type="ECO:0000256" key="5">
    <source>
        <dbReference type="ARBA" id="ARBA00023065"/>
    </source>
</evidence>
<keyword evidence="6 8" id="KW-0472">Membrane</keyword>
<feature type="domain" description="Cation/H+ exchanger transmembrane" evidence="9">
    <location>
        <begin position="41"/>
        <end position="158"/>
    </location>
</feature>
<evidence type="ECO:0000313" key="10">
    <source>
        <dbReference type="EMBL" id="MBF6225451.1"/>
    </source>
</evidence>
<feature type="compositionally biased region" description="Low complexity" evidence="7">
    <location>
        <begin position="8"/>
        <end position="23"/>
    </location>
</feature>
<proteinExistence type="predicted"/>
<feature type="region of interest" description="Disordered" evidence="7">
    <location>
        <begin position="1"/>
        <end position="31"/>
    </location>
</feature>
<evidence type="ECO:0000256" key="6">
    <source>
        <dbReference type="ARBA" id="ARBA00023136"/>
    </source>
</evidence>
<keyword evidence="3 8" id="KW-0812">Transmembrane</keyword>
<evidence type="ECO:0000313" key="11">
    <source>
        <dbReference type="Proteomes" id="UP000807309"/>
    </source>
</evidence>
<comment type="caution">
    <text evidence="10">The sequence shown here is derived from an EMBL/GenBank/DDBJ whole genome shotgun (WGS) entry which is preliminary data.</text>
</comment>
<dbReference type="PANTHER" id="PTHR32468">
    <property type="entry name" value="CATION/H + ANTIPORTER"/>
    <property type="match status" value="1"/>
</dbReference>
<dbReference type="EMBL" id="JADLRE010000006">
    <property type="protein sequence ID" value="MBF6225451.1"/>
    <property type="molecule type" value="Genomic_DNA"/>
</dbReference>
<dbReference type="Pfam" id="PF00999">
    <property type="entry name" value="Na_H_Exchanger"/>
    <property type="match status" value="1"/>
</dbReference>
<dbReference type="InterPro" id="IPR050794">
    <property type="entry name" value="CPA2_transporter"/>
</dbReference>
<feature type="transmembrane region" description="Helical" evidence="8">
    <location>
        <begin position="78"/>
        <end position="101"/>
    </location>
</feature>
<feature type="region of interest" description="Disordered" evidence="7">
    <location>
        <begin position="175"/>
        <end position="201"/>
    </location>
</feature>
<comment type="subcellular location">
    <subcellularLocation>
        <location evidence="1">Membrane</location>
        <topology evidence="1">Multi-pass membrane protein</topology>
    </subcellularLocation>
</comment>
<reference evidence="10 11" key="1">
    <citation type="submission" date="2020-10" db="EMBL/GenBank/DDBJ databases">
        <title>Identification of Nocardia species via Next-generation sequencing and recognition of intraspecies genetic diversity.</title>
        <authorList>
            <person name="Li P."/>
            <person name="Li P."/>
            <person name="Lu B."/>
        </authorList>
    </citation>
    <scope>NUCLEOTIDE SEQUENCE [LARGE SCALE GENOMIC DNA]</scope>
    <source>
        <strain evidence="10 11">N-11</strain>
    </source>
</reference>
<accession>A0ABS0C4Y3</accession>
<sequence>MRLPCRTGASAESMSSGGASSSAPERESLRFRSRPRSGELLNRIRARFEPLVGYLLLPAFFIYTGLNTELSLILEPEVLLMSVVVLVVSFVGKFGAVGLVARSQGMGWREAGAMGALANARGLMELVLLNVGLSAGLITTELYTVLAIMTTVTTFVATPLQRIFERSAWKNGMVFGPGGEEPKEATAPERPQRSSADPVRR</sequence>
<dbReference type="InterPro" id="IPR006153">
    <property type="entry name" value="Cation/H_exchanger_TM"/>
</dbReference>
<dbReference type="PANTHER" id="PTHR32468:SF0">
    <property type="entry name" value="K(+)_H(+) ANTIPORTER 1"/>
    <property type="match status" value="1"/>
</dbReference>
<protein>
    <submittedName>
        <fullName evidence="10">Cation:proton antiporter</fullName>
    </submittedName>
</protein>